<protein>
    <submittedName>
        <fullName evidence="4">Glycerophosphoryl diester phosphodiesterase membrane domain-containing protein</fullName>
    </submittedName>
    <submittedName>
        <fullName evidence="3">Membrane domain of glycerophosphoryl diester phosphodiesterase</fullName>
    </submittedName>
</protein>
<dbReference type="AlphaFoldDB" id="A0A0Q9YEM0"/>
<proteinExistence type="predicted"/>
<sequence length="322" mass="34990">MNAESISVSSVLKKGYSLYFKMLPTLIALGLIITIIGGINLFNETTIADPSKEGISILTIVEAIVTWFIGLSLYAVLIRGYYNQNVSIGDALIVALKKFFPAIGAMILAAIIVLIPPVIVGGIGFVMMGGTAQLVTPAQSTLENKHQISAYEANMPHTVFKMDSHQPQMIHTQADTNAKYQSSQSSLSDVSGSMNQSMQPLPTALFLLGAVLLLWFIYFSVRLALIIPLVVNQNKNPFTAVKESFRLTKGRFWKTFVVIFGAALPYMLAFFIFSTVCSLVFPEYAGIALGIAVLIVQLVLAPIIPATITAYVETLQPFQTNA</sequence>
<reference evidence="4" key="2">
    <citation type="journal article" date="2016" name="Genome Announc.">
        <title>Draft Genome Sequences of Two Novel Amoeba-Resistant Intranuclear Bacteria, 'Candidatus Berkiella cookevillensis' and 'Candidatus Berkiella aquae'.</title>
        <authorList>
            <person name="Mehari Y.T."/>
            <person name="Arivett B.A."/>
            <person name="Farone A.L."/>
            <person name="Gunderson J.H."/>
            <person name="Farone M.B."/>
        </authorList>
    </citation>
    <scope>NUCLEOTIDE SEQUENCE</scope>
    <source>
        <strain evidence="4">CC99</strain>
    </source>
</reference>
<evidence type="ECO:0000313" key="4">
    <source>
        <dbReference type="EMBL" id="MCS5709308.1"/>
    </source>
</evidence>
<reference evidence="4" key="3">
    <citation type="submission" date="2021-06" db="EMBL/GenBank/DDBJ databases">
        <title>Genomic Description and Analysis of Intracellular Bacteria, Candidatus Berkiella cookevillensis and Candidatus Berkiella aquae.</title>
        <authorList>
            <person name="Kidane D.T."/>
            <person name="Mehari Y.T."/>
            <person name="Rice F.C."/>
            <person name="Arivett B.A."/>
            <person name="Farone A.L."/>
            <person name="Berk S.G."/>
            <person name="Farone M.B."/>
        </authorList>
    </citation>
    <scope>NUCLEOTIDE SEQUENCE</scope>
    <source>
        <strain evidence="4">CC99</strain>
    </source>
</reference>
<evidence type="ECO:0000313" key="5">
    <source>
        <dbReference type="Proteomes" id="UP000051494"/>
    </source>
</evidence>
<evidence type="ECO:0000259" key="2">
    <source>
        <dbReference type="Pfam" id="PF10110"/>
    </source>
</evidence>
<dbReference type="InterPro" id="IPR018476">
    <property type="entry name" value="GlyceroP-diester-Pdiesterase_M"/>
</dbReference>
<feature type="transmembrane region" description="Helical" evidence="1">
    <location>
        <begin position="99"/>
        <end position="127"/>
    </location>
</feature>
<evidence type="ECO:0000313" key="3">
    <source>
        <dbReference type="EMBL" id="KRG18956.1"/>
    </source>
</evidence>
<reference evidence="3" key="1">
    <citation type="submission" date="2015-09" db="EMBL/GenBank/DDBJ databases">
        <title>Draft Genome Sequences of Two Novel Amoeba-resistant Intranuclear Bacteria, Candidatus Berkiella cookevillensis and Candidatus Berkiella aquae.</title>
        <authorList>
            <person name="Mehari Y.T."/>
            <person name="Arivett B.A."/>
            <person name="Farone A.L."/>
            <person name="Gunderson J.H."/>
            <person name="Farone M.B."/>
        </authorList>
    </citation>
    <scope>NUCLEOTIDE SEQUENCE [LARGE SCALE GENOMIC DNA]</scope>
    <source>
        <strain evidence="3">CC99</strain>
    </source>
</reference>
<dbReference type="EMBL" id="LKHV01000004">
    <property type="protein sequence ID" value="KRG18956.1"/>
    <property type="molecule type" value="Genomic_DNA"/>
</dbReference>
<feature type="transmembrane region" description="Helical" evidence="1">
    <location>
        <begin position="22"/>
        <end position="42"/>
    </location>
</feature>
<dbReference type="Proteomes" id="UP000051494">
    <property type="component" value="Unassembled WGS sequence"/>
</dbReference>
<feature type="domain" description="Glycerophosphoryl diester phosphodiesterase membrane" evidence="2">
    <location>
        <begin position="206"/>
        <end position="300"/>
    </location>
</feature>
<feature type="transmembrane region" description="Helical" evidence="1">
    <location>
        <begin position="252"/>
        <end position="281"/>
    </location>
</feature>
<keyword evidence="1" id="KW-0812">Transmembrane</keyword>
<dbReference type="Pfam" id="PF10110">
    <property type="entry name" value="GPDPase_memb"/>
    <property type="match status" value="1"/>
</dbReference>
<keyword evidence="5" id="KW-1185">Reference proteome</keyword>
<feature type="transmembrane region" description="Helical" evidence="1">
    <location>
        <begin position="287"/>
        <end position="312"/>
    </location>
</feature>
<organism evidence="3">
    <name type="scientific">Candidatus Berkiella cookevillensis</name>
    <dbReference type="NCBI Taxonomy" id="437022"/>
    <lineage>
        <taxon>Bacteria</taxon>
        <taxon>Pseudomonadati</taxon>
        <taxon>Pseudomonadota</taxon>
        <taxon>Gammaproteobacteria</taxon>
        <taxon>Candidatus Berkiellales</taxon>
        <taxon>Candidatus Berkiellaceae</taxon>
        <taxon>Candidatus Berkiella</taxon>
    </lineage>
</organism>
<feature type="transmembrane region" description="Helical" evidence="1">
    <location>
        <begin position="54"/>
        <end position="78"/>
    </location>
</feature>
<feature type="transmembrane region" description="Helical" evidence="1">
    <location>
        <begin position="204"/>
        <end position="231"/>
    </location>
</feature>
<evidence type="ECO:0000256" key="1">
    <source>
        <dbReference type="SAM" id="Phobius"/>
    </source>
</evidence>
<comment type="caution">
    <text evidence="3">The sequence shown here is derived from an EMBL/GenBank/DDBJ whole genome shotgun (WGS) entry which is preliminary data.</text>
</comment>
<name>A0A0Q9YEM0_9GAMM</name>
<dbReference type="EMBL" id="LKHV02000001">
    <property type="protein sequence ID" value="MCS5709308.1"/>
    <property type="molecule type" value="Genomic_DNA"/>
</dbReference>
<keyword evidence="1" id="KW-1133">Transmembrane helix</keyword>
<dbReference type="OrthoDB" id="6196264at2"/>
<dbReference type="RefSeq" id="WP_057624075.1">
    <property type="nucleotide sequence ID" value="NZ_LKHV02000001.1"/>
</dbReference>
<accession>A0A0Q9YEM0</accession>
<keyword evidence="1" id="KW-0472">Membrane</keyword>
<gene>
    <name evidence="3" type="ORF">CC99x_00944</name>
    <name evidence="4" type="ORF">CC99x_010365</name>
</gene>